<dbReference type="AlphaFoldDB" id="A0A9D1SCG8"/>
<accession>A0A9D1SCG8</accession>
<gene>
    <name evidence="1" type="ORF">IAB03_01695</name>
</gene>
<dbReference type="PANTHER" id="PTHR11803">
    <property type="entry name" value="2-IMINOBUTANOATE/2-IMINOPROPANOATE DEAMINASE RIDA"/>
    <property type="match status" value="1"/>
</dbReference>
<dbReference type="GO" id="GO:0005829">
    <property type="term" value="C:cytosol"/>
    <property type="evidence" value="ECO:0007669"/>
    <property type="project" value="TreeGrafter"/>
</dbReference>
<organism evidence="1 2">
    <name type="scientific">Candidatus Gallibacteroides avistercoris</name>
    <dbReference type="NCBI Taxonomy" id="2840833"/>
    <lineage>
        <taxon>Bacteria</taxon>
        <taxon>Pseudomonadati</taxon>
        <taxon>Bacteroidota</taxon>
        <taxon>Bacteroidia</taxon>
        <taxon>Bacteroidales</taxon>
        <taxon>Bacteroidaceae</taxon>
        <taxon>Bacteroidaceae incertae sedis</taxon>
        <taxon>Candidatus Gallibacteroides</taxon>
    </lineage>
</organism>
<dbReference type="Pfam" id="PF01042">
    <property type="entry name" value="Ribonuc_L-PSP"/>
    <property type="match status" value="1"/>
</dbReference>
<dbReference type="SUPFAM" id="SSF55298">
    <property type="entry name" value="YjgF-like"/>
    <property type="match status" value="2"/>
</dbReference>
<evidence type="ECO:0000313" key="2">
    <source>
        <dbReference type="Proteomes" id="UP000824112"/>
    </source>
</evidence>
<reference evidence="1" key="2">
    <citation type="journal article" date="2021" name="PeerJ">
        <title>Extensive microbial diversity within the chicken gut microbiome revealed by metagenomics and culture.</title>
        <authorList>
            <person name="Gilroy R."/>
            <person name="Ravi A."/>
            <person name="Getino M."/>
            <person name="Pursley I."/>
            <person name="Horton D.L."/>
            <person name="Alikhan N.F."/>
            <person name="Baker D."/>
            <person name="Gharbi K."/>
            <person name="Hall N."/>
            <person name="Watson M."/>
            <person name="Adriaenssens E.M."/>
            <person name="Foster-Nyarko E."/>
            <person name="Jarju S."/>
            <person name="Secka A."/>
            <person name="Antonio M."/>
            <person name="Oren A."/>
            <person name="Chaudhuri R.R."/>
            <person name="La Ragione R."/>
            <person name="Hildebrand F."/>
            <person name="Pallen M.J."/>
        </authorList>
    </citation>
    <scope>NUCLEOTIDE SEQUENCE</scope>
    <source>
        <strain evidence="1">CHK158-818</strain>
    </source>
</reference>
<dbReference type="PANTHER" id="PTHR11803:SF39">
    <property type="entry name" value="2-IMINOBUTANOATE_2-IMINOPROPANOATE DEAMINASE"/>
    <property type="match status" value="1"/>
</dbReference>
<reference evidence="1" key="1">
    <citation type="submission" date="2020-10" db="EMBL/GenBank/DDBJ databases">
        <authorList>
            <person name="Gilroy R."/>
        </authorList>
    </citation>
    <scope>NUCLEOTIDE SEQUENCE</scope>
    <source>
        <strain evidence="1">CHK158-818</strain>
    </source>
</reference>
<sequence length="378" mass="42765">MEMIYKKYEFNQVAVEAKFFYVENGVSECQAIFHLLDKEKNFAEQYRTLFNAYQIFFASELSGFTPVFKRYFLSDAANQQSYITDNQGAVSIVQQAPLDGSKVALWLYCQTNMKLLDRSEGVTSVLHGSYEHHWTGGRNISSGDSAQQTRTLLENYQLQLQRKELSISDNCIRTWFFVQNVDVNYRGVVEARKKYFETIGLNPSTHYIASTGIEGRVGDAAALVQFDAYAVGGLQPGQQRYLYAPTHLNPTYEYGVTFERGVCVVYGDRSHLFISGTASIDNRGEIVAVHDITKQTMRMLENVETLLCEGGARWNQVMSAIVYIRDIADYTTVKQLLEESLSDIPKVIVCAPVCRPGWLIEMECIAIIPNGNPEFPCL</sequence>
<comment type="caution">
    <text evidence="1">The sequence shown here is derived from an EMBL/GenBank/DDBJ whole genome shotgun (WGS) entry which is preliminary data.</text>
</comment>
<name>A0A9D1SCG8_9BACT</name>
<dbReference type="InterPro" id="IPR006175">
    <property type="entry name" value="YjgF/YER057c/UK114"/>
</dbReference>
<dbReference type="Proteomes" id="UP000824112">
    <property type="component" value="Unassembled WGS sequence"/>
</dbReference>
<dbReference type="EMBL" id="DVNA01000038">
    <property type="protein sequence ID" value="HIU54503.1"/>
    <property type="molecule type" value="Genomic_DNA"/>
</dbReference>
<dbReference type="InterPro" id="IPR035959">
    <property type="entry name" value="RutC-like_sf"/>
</dbReference>
<evidence type="ECO:0000313" key="1">
    <source>
        <dbReference type="EMBL" id="HIU54503.1"/>
    </source>
</evidence>
<protein>
    <submittedName>
        <fullName evidence="1">Uncharacterized protein</fullName>
    </submittedName>
</protein>
<dbReference type="CDD" id="cd00448">
    <property type="entry name" value="YjgF_YER057c_UK114_family"/>
    <property type="match status" value="1"/>
</dbReference>
<dbReference type="GO" id="GO:0019239">
    <property type="term" value="F:deaminase activity"/>
    <property type="evidence" value="ECO:0007669"/>
    <property type="project" value="TreeGrafter"/>
</dbReference>
<dbReference type="Gene3D" id="3.30.1330.40">
    <property type="entry name" value="RutC-like"/>
    <property type="match status" value="2"/>
</dbReference>
<proteinExistence type="predicted"/>